<dbReference type="PANTHER" id="PTHR12904">
    <property type="match status" value="1"/>
</dbReference>
<feature type="compositionally biased region" description="Polar residues" evidence="1">
    <location>
        <begin position="86"/>
        <end position="102"/>
    </location>
</feature>
<name>A0A0N0VEJ8_LEPPY</name>
<reference evidence="2 3" key="1">
    <citation type="submission" date="2015-07" db="EMBL/GenBank/DDBJ databases">
        <title>High-quality genome of monoxenous trypanosomatid Leptomonas pyrrhocoris.</title>
        <authorList>
            <person name="Flegontov P."/>
            <person name="Butenko A."/>
            <person name="Firsov S."/>
            <person name="Vlcek C."/>
            <person name="Logacheva M.D."/>
            <person name="Field M."/>
            <person name="Filatov D."/>
            <person name="Flegontova O."/>
            <person name="Gerasimov E."/>
            <person name="Jackson A.P."/>
            <person name="Kelly S."/>
            <person name="Opperdoes F."/>
            <person name="O'Reilly A."/>
            <person name="Votypka J."/>
            <person name="Yurchenko V."/>
            <person name="Lukes J."/>
        </authorList>
    </citation>
    <scope>NUCLEOTIDE SEQUENCE [LARGE SCALE GENOMIC DNA]</scope>
    <source>
        <strain evidence="2">H10</strain>
    </source>
</reference>
<feature type="region of interest" description="Disordered" evidence="1">
    <location>
        <begin position="506"/>
        <end position="674"/>
    </location>
</feature>
<dbReference type="OMA" id="KELVWRW"/>
<feature type="region of interest" description="Disordered" evidence="1">
    <location>
        <begin position="699"/>
        <end position="740"/>
    </location>
</feature>
<dbReference type="GeneID" id="26907067"/>
<evidence type="ECO:0008006" key="4">
    <source>
        <dbReference type="Google" id="ProtNLM"/>
    </source>
</evidence>
<feature type="compositionally biased region" description="Low complexity" evidence="1">
    <location>
        <begin position="129"/>
        <end position="149"/>
    </location>
</feature>
<feature type="compositionally biased region" description="Pro residues" evidence="1">
    <location>
        <begin position="288"/>
        <end position="302"/>
    </location>
</feature>
<feature type="compositionally biased region" description="Low complexity" evidence="1">
    <location>
        <begin position="603"/>
        <end position="624"/>
    </location>
</feature>
<dbReference type="SUPFAM" id="SSF52047">
    <property type="entry name" value="RNI-like"/>
    <property type="match status" value="2"/>
</dbReference>
<dbReference type="Gene3D" id="3.80.10.10">
    <property type="entry name" value="Ribonuclease Inhibitor"/>
    <property type="match status" value="4"/>
</dbReference>
<comment type="caution">
    <text evidence="2">The sequence shown here is derived from an EMBL/GenBank/DDBJ whole genome shotgun (WGS) entry which is preliminary data.</text>
</comment>
<feature type="compositionally biased region" description="Polar residues" evidence="1">
    <location>
        <begin position="787"/>
        <end position="801"/>
    </location>
</feature>
<feature type="compositionally biased region" description="Polar residues" evidence="1">
    <location>
        <begin position="268"/>
        <end position="285"/>
    </location>
</feature>
<dbReference type="EMBL" id="LGTL01000015">
    <property type="protein sequence ID" value="KPA78032.1"/>
    <property type="molecule type" value="Genomic_DNA"/>
</dbReference>
<feature type="region of interest" description="Disordered" evidence="1">
    <location>
        <begin position="255"/>
        <end position="445"/>
    </location>
</feature>
<dbReference type="VEuPathDB" id="TriTrypDB:LpyrH10_15_1910"/>
<proteinExistence type="predicted"/>
<feature type="compositionally biased region" description="Pro residues" evidence="1">
    <location>
        <begin position="381"/>
        <end position="393"/>
    </location>
</feature>
<keyword evidence="3" id="KW-1185">Reference proteome</keyword>
<dbReference type="RefSeq" id="XP_015656471.1">
    <property type="nucleotide sequence ID" value="XM_015805178.1"/>
</dbReference>
<feature type="compositionally biased region" description="Low complexity" evidence="1">
    <location>
        <begin position="160"/>
        <end position="182"/>
    </location>
</feature>
<dbReference type="PANTHER" id="PTHR12904:SF23">
    <property type="entry name" value="PROTEIN ZER-1 HOMOLOG"/>
    <property type="match status" value="1"/>
</dbReference>
<sequence>MDEENAVTPNRLDNSLHRRRNTCGALPELVVAKPPLFEVLGASSGPRHANTIRRSTAPEVNWHTPPASMRNSVERATIATHAASEPQHTTASRPPLNPSTASRGPPVLPLVGGAVHTNTAIARSARLPLAVSPSPASSTASTPRASHPATNWNGRPYPPTAGSAAAATASASLSDPAPTLSSRKAGLAAEKLDSPTGISTNKTGPGGRASTTPSSPPTAAATTTAGRNGTPPHVREKRQLSTAIKSFNQCLLEESEKERARLSRHSSRTNSRATSMSDLTVSRTQPPSASPSPPLKPTPPNATEPSPQQSPRDKTTVGRLSSNAVRAPPQVGRSTGPAPASSPPTSTSKTPVGTGPKPAPAAVSLVPSTQSVKASATSSPPSHPSPPPQPPVKAPAKASTSSRLSGGAPHVPLSTTANTNGSSPFISISSSSISNNAPAKKTTPLTAATLPSRYADYYDDEASKTPPQATPTLPKNPVFSAVEVKSPTPLTSLTTSARRGLPGFAAVVGDSKKDSGVTDVPLSGPPQKQSASTNNPNGSSTSGGAQSSSPRTAPPQQQPQQTQSAPIKAPVIGMVNSHTLDDLDDAAEDAATPTAGEARKNNGVATTAGAGQTVAAAEGAVTAAKHGEHKNLVRDDDPLDSGDSLSPLQQYHPAKTASLPGSSKKINGSLPAPVIANKRAQPSATLPFTTLAVFSSQDNLQTVKGDSPLTASKSGPPPPPPPAAAGAKATGFPRSTPQPIPTTATVRVIAANKSDSGSQVSPAPWPVPTASASPLTLANGVHAIQHRPSSALTRNGRYATSRSRDGQGPLGNGDAYSPSNLDGSATGADAEAEAATLCTYLKEEELNLSMSTFNSVGPTLAQSLNLRVLNLNGSTISSEGLRGLANIPTLRSVCVSHMRNLTSLKPLVTPTVAGARCTIEEIDAQFSAISNDGVQGVEKVRRLRRLDLSMTPVSDVTCLAGSVSLSDLYLTGTRVDSAGVAGLERVPTLITLNIARTKVTSLAQLAKSRSLQTLILYSCHVNDAGFVGVSEMPRLATLDVSTTKIEDLSVLQKSRTLKSIKAQWLSLKNCQDIIQERRSQMDGPPPGDSMEWRDTEAGFAGLAAIATLETLDLSFNTLHSVHSLCRSKSLKHLFLKRTRMENSGIGSIAQLAPTLETLVITNLADSLDDEDDEHEVESNTSGLLSVMGDIHLLLHLTSLDLSFTDVFDLRLLQNLRTLKELIIVETLVTVDGLRGVEKIPSLELLDISQTSIVSLQFLVGGAPTLKTILARSNRNTSGFVLGQVHKLPALEHLDVSDSVVEDMESVPKQSWRLKELVWRWGERRDNKGLAPPLECWVTSPRLVGLREMPCLSLLDLTSSRVHELSFLAKAPCLKTLNLKLCKLLRNSSIKELGSLAALEVLQLSDNAHITDVTCLRSCRKLRELQLNNTRVSMRGLEEVMNLPELKVLNIVNTRAEDEAMNSGVATECSRLLEDSNLRDGSAVLDNTATPAQFRVPRRRRVSFIVSDGGEASSKASPL</sequence>
<dbReference type="Proteomes" id="UP000037923">
    <property type="component" value="Unassembled WGS sequence"/>
</dbReference>
<evidence type="ECO:0000256" key="1">
    <source>
        <dbReference type="SAM" id="MobiDB-lite"/>
    </source>
</evidence>
<evidence type="ECO:0000313" key="3">
    <source>
        <dbReference type="Proteomes" id="UP000037923"/>
    </source>
</evidence>
<dbReference type="InterPro" id="IPR001611">
    <property type="entry name" value="Leu-rich_rpt"/>
</dbReference>
<feature type="region of interest" description="Disordered" evidence="1">
    <location>
        <begin position="82"/>
        <end position="111"/>
    </location>
</feature>
<dbReference type="InterPro" id="IPR051341">
    <property type="entry name" value="Zyg-11_UBL_adapter"/>
</dbReference>
<feature type="compositionally biased region" description="Low complexity" evidence="1">
    <location>
        <begin position="334"/>
        <end position="356"/>
    </location>
</feature>
<evidence type="ECO:0000313" key="2">
    <source>
        <dbReference type="EMBL" id="KPA78032.1"/>
    </source>
</evidence>
<dbReference type="InterPro" id="IPR032675">
    <property type="entry name" value="LRR_dom_sf"/>
</dbReference>
<protein>
    <recommendedName>
        <fullName evidence="4">Leucine-rich repeat protein</fullName>
    </recommendedName>
</protein>
<accession>A0A0N0VEJ8</accession>
<feature type="compositionally biased region" description="Low complexity" evidence="1">
    <location>
        <begin position="208"/>
        <end position="232"/>
    </location>
</feature>
<feature type="region of interest" description="Disordered" evidence="1">
    <location>
        <begin position="784"/>
        <end position="828"/>
    </location>
</feature>
<dbReference type="OrthoDB" id="120976at2759"/>
<gene>
    <name evidence="2" type="ORF">ABB37_06781</name>
</gene>
<dbReference type="Pfam" id="PF13516">
    <property type="entry name" value="LRR_6"/>
    <property type="match status" value="1"/>
</dbReference>
<feature type="compositionally biased region" description="Basic and acidic residues" evidence="1">
    <location>
        <begin position="625"/>
        <end position="636"/>
    </location>
</feature>
<dbReference type="PROSITE" id="PS51450">
    <property type="entry name" value="LRR"/>
    <property type="match status" value="1"/>
</dbReference>
<feature type="region of interest" description="Disordered" evidence="1">
    <location>
        <begin position="129"/>
        <end position="235"/>
    </location>
</feature>
<feature type="compositionally biased region" description="Low complexity" evidence="1">
    <location>
        <begin position="422"/>
        <end position="445"/>
    </location>
</feature>
<feature type="region of interest" description="Disordered" evidence="1">
    <location>
        <begin position="45"/>
        <end position="68"/>
    </location>
</feature>
<feature type="region of interest" description="Disordered" evidence="1">
    <location>
        <begin position="458"/>
        <end position="480"/>
    </location>
</feature>
<organism evidence="2 3">
    <name type="scientific">Leptomonas pyrrhocoris</name>
    <name type="common">Firebug parasite</name>
    <dbReference type="NCBI Taxonomy" id="157538"/>
    <lineage>
        <taxon>Eukaryota</taxon>
        <taxon>Discoba</taxon>
        <taxon>Euglenozoa</taxon>
        <taxon>Kinetoplastea</taxon>
        <taxon>Metakinetoplastina</taxon>
        <taxon>Trypanosomatida</taxon>
        <taxon>Trypanosomatidae</taxon>
        <taxon>Leishmaniinae</taxon>
        <taxon>Leptomonas</taxon>
    </lineage>
</organism>
<feature type="compositionally biased region" description="Low complexity" evidence="1">
    <location>
        <begin position="530"/>
        <end position="551"/>
    </location>
</feature>